<evidence type="ECO:0000313" key="2">
    <source>
        <dbReference type="EMBL" id="OAD71027.1"/>
    </source>
</evidence>
<name>A0A167LSX2_PHYB8</name>
<feature type="compositionally biased region" description="Polar residues" evidence="1">
    <location>
        <begin position="312"/>
        <end position="322"/>
    </location>
</feature>
<gene>
    <name evidence="2" type="ORF">PHYBLDRAFT_148243</name>
</gene>
<dbReference type="OrthoDB" id="2288096at2759"/>
<dbReference type="EMBL" id="KV440987">
    <property type="protein sequence ID" value="OAD71027.1"/>
    <property type="molecule type" value="Genomic_DNA"/>
</dbReference>
<sequence>MNLDCLQRHPSKLFLTDGLFIRKGVKSEPLNDLAEGTELRQIASVLSMNNRVAFPFTNNIFYTMNIKKTGNPMCVRVLSLCKDDADIAFAKTMQTSVTVGVRLQSFRKFSARPSLTTNLPATPQYSQSYNVTFQIKCGSLCLLFTYCIYSTRVLHHQLILRDQIELFHAAKKVPICDPVESECRLTPGNLAKSTLPKKRPKISIPDDAQWCMDNSRLLTFRKFLEKFDCLDQRESEQRYNNILTKYVHNKCKERAKIEYNTWTKSADYKVFWNDRAELDIILQTNKQSTGFIGLVTGQRMKSLMDKANAVAQTTTSNTSTQEIAKDVTDDSEKTNNDAIPDSNTINDTTDDIDSHNNADGISSFDLKSCIDSSSEVCKDPWIFRGNNITRMFKDYQSIVQSLVRKHVALPLETYINELAALTHILVLNKNQHSSIAKKVFSVDLLDYLAVSLVSESMDYNLSMNDQQYMAMAKIINQLSLSNTTREKAFLELTLMSSRMNYSERRLIHGITNLIQKLPNLPLKDNSSISESELWSTYFDPLLSCLICDPEKLVHLRWTNAIPSEGGKLRPDAIISKRQQLEYEGSIGHGEVKINQGSSSRYLLCMDTLRLAIFNKNAIDVNKLDGALAFQIHVANLRFPESFEDLPSFISLKNITLLLAVNDVFWRLCKKSDDTATITSRYKETVNLEGLTGTSQDPVKVDLDVLALILSPVRDTRGVWMEFQRADFNKRIKTAKANVHEHIVQQTVASMKLTASEVV</sequence>
<dbReference type="AlphaFoldDB" id="A0A167LSX2"/>
<feature type="region of interest" description="Disordered" evidence="1">
    <location>
        <begin position="312"/>
        <end position="352"/>
    </location>
</feature>
<feature type="compositionally biased region" description="Basic and acidic residues" evidence="1">
    <location>
        <begin position="323"/>
        <end position="335"/>
    </location>
</feature>
<keyword evidence="3" id="KW-1185">Reference proteome</keyword>
<accession>A0A167LSX2</accession>
<proteinExistence type="predicted"/>
<evidence type="ECO:0000313" key="3">
    <source>
        <dbReference type="Proteomes" id="UP000077315"/>
    </source>
</evidence>
<dbReference type="VEuPathDB" id="FungiDB:PHYBLDRAFT_148243"/>
<dbReference type="RefSeq" id="XP_018289067.1">
    <property type="nucleotide sequence ID" value="XM_018432043.1"/>
</dbReference>
<dbReference type="GeneID" id="28992949"/>
<reference evidence="3" key="1">
    <citation type="submission" date="2015-06" db="EMBL/GenBank/DDBJ databases">
        <title>Expansion of signal transduction pathways in fungi by whole-genome duplication.</title>
        <authorList>
            <consortium name="DOE Joint Genome Institute"/>
            <person name="Corrochano L.M."/>
            <person name="Kuo A."/>
            <person name="Marcet-Houben M."/>
            <person name="Polaino S."/>
            <person name="Salamov A."/>
            <person name="Villalobos J.M."/>
            <person name="Alvarez M.I."/>
            <person name="Avalos J."/>
            <person name="Benito E.P."/>
            <person name="Benoit I."/>
            <person name="Burger G."/>
            <person name="Camino L.P."/>
            <person name="Canovas D."/>
            <person name="Cerda-Olmedo E."/>
            <person name="Cheng J.-F."/>
            <person name="Dominguez A."/>
            <person name="Elias M."/>
            <person name="Eslava A.P."/>
            <person name="Glaser F."/>
            <person name="Grimwood J."/>
            <person name="Gutierrez G."/>
            <person name="Heitman J."/>
            <person name="Henrissat B."/>
            <person name="Iturriaga E.A."/>
            <person name="Lang B.F."/>
            <person name="Lavin J.L."/>
            <person name="Lee S."/>
            <person name="Li W."/>
            <person name="Lindquist E."/>
            <person name="Lopez-Garcia S."/>
            <person name="Luque E.M."/>
            <person name="Marcos A.T."/>
            <person name="Martin J."/>
            <person name="McCluskey K."/>
            <person name="Medina H.R."/>
            <person name="Miralles-Duran A."/>
            <person name="Miyazaki A."/>
            <person name="Munoz-Torres E."/>
            <person name="Oguiza J.A."/>
            <person name="Ohm R."/>
            <person name="Olmedo M."/>
            <person name="Orejas M."/>
            <person name="Ortiz-Castellanos L."/>
            <person name="Pisabarro A.G."/>
            <person name="Rodriguez-Romero J."/>
            <person name="Ruiz-Herrera J."/>
            <person name="Ruiz-Vazquez R."/>
            <person name="Sanz C."/>
            <person name="Schackwitz W."/>
            <person name="Schmutz J."/>
            <person name="Shahriari M."/>
            <person name="Shelest E."/>
            <person name="Silva-Franco F."/>
            <person name="Soanes D."/>
            <person name="Syed K."/>
            <person name="Tagua V.G."/>
            <person name="Talbot N.J."/>
            <person name="Thon M."/>
            <person name="De vries R.P."/>
            <person name="Wiebenga A."/>
            <person name="Yadav J.S."/>
            <person name="Braun E.L."/>
            <person name="Baker S."/>
            <person name="Garre V."/>
            <person name="Horwitz B."/>
            <person name="Torres-Martinez S."/>
            <person name="Idnurm A."/>
            <person name="Herrera-Estrella A."/>
            <person name="Gabaldon T."/>
            <person name="Grigoriev I.V."/>
        </authorList>
    </citation>
    <scope>NUCLEOTIDE SEQUENCE [LARGE SCALE GENOMIC DNA]</scope>
    <source>
        <strain evidence="3">NRRL 1555(-)</strain>
    </source>
</reference>
<dbReference type="InParanoid" id="A0A167LSX2"/>
<dbReference type="Proteomes" id="UP000077315">
    <property type="component" value="Unassembled WGS sequence"/>
</dbReference>
<evidence type="ECO:0000256" key="1">
    <source>
        <dbReference type="SAM" id="MobiDB-lite"/>
    </source>
</evidence>
<protein>
    <submittedName>
        <fullName evidence="2">Uncharacterized protein</fullName>
    </submittedName>
</protein>
<organism evidence="2 3">
    <name type="scientific">Phycomyces blakesleeanus (strain ATCC 8743b / DSM 1359 / FGSC 10004 / NBRC 33097 / NRRL 1555)</name>
    <dbReference type="NCBI Taxonomy" id="763407"/>
    <lineage>
        <taxon>Eukaryota</taxon>
        <taxon>Fungi</taxon>
        <taxon>Fungi incertae sedis</taxon>
        <taxon>Mucoromycota</taxon>
        <taxon>Mucoromycotina</taxon>
        <taxon>Mucoromycetes</taxon>
        <taxon>Mucorales</taxon>
        <taxon>Phycomycetaceae</taxon>
        <taxon>Phycomyces</taxon>
    </lineage>
</organism>